<dbReference type="PANTHER" id="PTHR45772">
    <property type="entry name" value="CONSERVED COMPONENT OF ABC TRANSPORTER FOR NATURAL AMINO ACIDS-RELATED"/>
    <property type="match status" value="1"/>
</dbReference>
<evidence type="ECO:0000313" key="7">
    <source>
        <dbReference type="EMBL" id="VFK06040.1"/>
    </source>
</evidence>
<dbReference type="GO" id="GO:0005886">
    <property type="term" value="C:plasma membrane"/>
    <property type="evidence" value="ECO:0007669"/>
    <property type="project" value="TreeGrafter"/>
</dbReference>
<accession>A0A450VMV1</accession>
<dbReference type="GO" id="GO:0005524">
    <property type="term" value="F:ATP binding"/>
    <property type="evidence" value="ECO:0007669"/>
    <property type="project" value="UniProtKB-KW"/>
</dbReference>
<evidence type="ECO:0000256" key="1">
    <source>
        <dbReference type="ARBA" id="ARBA00022448"/>
    </source>
</evidence>
<dbReference type="Gene3D" id="3.40.50.300">
    <property type="entry name" value="P-loop containing nucleotide triphosphate hydrolases"/>
    <property type="match status" value="1"/>
</dbReference>
<reference evidence="7" key="1">
    <citation type="submission" date="2019-02" db="EMBL/GenBank/DDBJ databases">
        <authorList>
            <person name="Gruber-Vodicka R. H."/>
            <person name="Seah K. B. B."/>
        </authorList>
    </citation>
    <scope>NUCLEOTIDE SEQUENCE</scope>
    <source>
        <strain evidence="5">BECK_BZ163</strain>
        <strain evidence="7">BECK_BZ164</strain>
        <strain evidence="6">BECK_BZ165</strain>
    </source>
</reference>
<dbReference type="InterPro" id="IPR003439">
    <property type="entry name" value="ABC_transporter-like_ATP-bd"/>
</dbReference>
<gene>
    <name evidence="5" type="ORF">BECKFM1743A_GA0114220_1000718</name>
    <name evidence="7" type="ORF">BECKFM1743B_GA0114221_1000918</name>
    <name evidence="6" type="ORF">BECKFM1743C_GA0114222_100073</name>
</gene>
<keyword evidence="1" id="KW-0813">Transport</keyword>
<keyword evidence="3 7" id="KW-0067">ATP-binding</keyword>
<dbReference type="SUPFAM" id="SSF52540">
    <property type="entry name" value="P-loop containing nucleoside triphosphate hydrolases"/>
    <property type="match status" value="1"/>
</dbReference>
<dbReference type="PROSITE" id="PS50893">
    <property type="entry name" value="ABC_TRANSPORTER_2"/>
    <property type="match status" value="1"/>
</dbReference>
<evidence type="ECO:0000313" key="5">
    <source>
        <dbReference type="EMBL" id="VFJ43305.1"/>
    </source>
</evidence>
<dbReference type="InterPro" id="IPR051120">
    <property type="entry name" value="ABC_AA/LPS_Transport"/>
</dbReference>
<dbReference type="EMBL" id="CAADEZ010000007">
    <property type="protein sequence ID" value="VFJ43305.1"/>
    <property type="molecule type" value="Genomic_DNA"/>
</dbReference>
<dbReference type="CDD" id="cd03219">
    <property type="entry name" value="ABC_Mj1267_LivG_branched"/>
    <property type="match status" value="1"/>
</dbReference>
<dbReference type="InterPro" id="IPR027417">
    <property type="entry name" value="P-loop_NTPase"/>
</dbReference>
<proteinExistence type="predicted"/>
<evidence type="ECO:0000256" key="2">
    <source>
        <dbReference type="ARBA" id="ARBA00022741"/>
    </source>
</evidence>
<dbReference type="EMBL" id="CAADFL010000009">
    <property type="protein sequence ID" value="VFK06040.1"/>
    <property type="molecule type" value="Genomic_DNA"/>
</dbReference>
<dbReference type="Pfam" id="PF00005">
    <property type="entry name" value="ABC_tran"/>
    <property type="match status" value="1"/>
</dbReference>
<evidence type="ECO:0000313" key="6">
    <source>
        <dbReference type="EMBL" id="VFJ43946.1"/>
    </source>
</evidence>
<dbReference type="InterPro" id="IPR003593">
    <property type="entry name" value="AAA+_ATPase"/>
</dbReference>
<dbReference type="GO" id="GO:0016887">
    <property type="term" value="F:ATP hydrolysis activity"/>
    <property type="evidence" value="ECO:0007669"/>
    <property type="project" value="InterPro"/>
</dbReference>
<evidence type="ECO:0000259" key="4">
    <source>
        <dbReference type="PROSITE" id="PS50893"/>
    </source>
</evidence>
<dbReference type="SMART" id="SM00382">
    <property type="entry name" value="AAA"/>
    <property type="match status" value="1"/>
</dbReference>
<name>A0A450VMV1_9GAMM</name>
<dbReference type="EMBL" id="CAADFA010000007">
    <property type="protein sequence ID" value="VFJ43946.1"/>
    <property type="molecule type" value="Genomic_DNA"/>
</dbReference>
<protein>
    <submittedName>
        <fullName evidence="7">Branched-chain amino acid transport system ATP-binding protein</fullName>
    </submittedName>
</protein>
<feature type="domain" description="ABC transporter" evidence="4">
    <location>
        <begin position="5"/>
        <end position="254"/>
    </location>
</feature>
<dbReference type="AlphaFoldDB" id="A0A450VMV1"/>
<organism evidence="7">
    <name type="scientific">Candidatus Kentrum sp. FM</name>
    <dbReference type="NCBI Taxonomy" id="2126340"/>
    <lineage>
        <taxon>Bacteria</taxon>
        <taxon>Pseudomonadati</taxon>
        <taxon>Pseudomonadota</taxon>
        <taxon>Gammaproteobacteria</taxon>
        <taxon>Candidatus Kentrum</taxon>
    </lineage>
</organism>
<evidence type="ECO:0000256" key="3">
    <source>
        <dbReference type="ARBA" id="ARBA00022840"/>
    </source>
</evidence>
<keyword evidence="2" id="KW-0547">Nucleotide-binding</keyword>
<sequence length="254" mass="28162">MTISLEIKNIGKRFGETQVLKDVHAPVIPGRITAFIGPNGAGKTTLFNIINGHIEPDEGSILFRGEDVTGKPPHVLALRGMGRQFQDVRVFGGLTAIENVVVALLPGAGRSPWWTWFGMRGVTSEMKRLREQAMESLEYVGLAEHCDRLARELSFGQQKLLSLAWLFARGFPCLLLDEPTAGVSPQMVDRIVTLIHRAVDEQGLTVVAFVEHNMSAVKELAHWIYFLHEGQVAFSGESGQVLENRTVRELYMGI</sequence>